<protein>
    <submittedName>
        <fullName evidence="1">Uncharacterized protein</fullName>
    </submittedName>
</protein>
<evidence type="ECO:0000313" key="2">
    <source>
        <dbReference type="Proteomes" id="UP000485058"/>
    </source>
</evidence>
<name>A0A6A0AKM5_HAELA</name>
<feature type="non-terminal residue" evidence="1">
    <location>
        <position position="35"/>
    </location>
</feature>
<gene>
    <name evidence="1" type="ORF">HaLaN_32149</name>
</gene>
<organism evidence="1 2">
    <name type="scientific">Haematococcus lacustris</name>
    <name type="common">Green alga</name>
    <name type="synonym">Haematococcus pluvialis</name>
    <dbReference type="NCBI Taxonomy" id="44745"/>
    <lineage>
        <taxon>Eukaryota</taxon>
        <taxon>Viridiplantae</taxon>
        <taxon>Chlorophyta</taxon>
        <taxon>core chlorophytes</taxon>
        <taxon>Chlorophyceae</taxon>
        <taxon>CS clade</taxon>
        <taxon>Chlamydomonadales</taxon>
        <taxon>Haematococcaceae</taxon>
        <taxon>Haematococcus</taxon>
    </lineage>
</organism>
<reference evidence="1 2" key="1">
    <citation type="submission" date="2020-02" db="EMBL/GenBank/DDBJ databases">
        <title>Draft genome sequence of Haematococcus lacustris strain NIES-144.</title>
        <authorList>
            <person name="Morimoto D."/>
            <person name="Nakagawa S."/>
            <person name="Yoshida T."/>
            <person name="Sawayama S."/>
        </authorList>
    </citation>
    <scope>NUCLEOTIDE SEQUENCE [LARGE SCALE GENOMIC DNA]</scope>
    <source>
        <strain evidence="1 2">NIES-144</strain>
    </source>
</reference>
<proteinExistence type="predicted"/>
<sequence length="35" mass="3995">MTMERLETLNDAELRKAGIVVKSQRDKILANIFSC</sequence>
<dbReference type="EMBL" id="BLLF01007258">
    <property type="protein sequence ID" value="GFH32861.1"/>
    <property type="molecule type" value="Genomic_DNA"/>
</dbReference>
<evidence type="ECO:0000313" key="1">
    <source>
        <dbReference type="EMBL" id="GFH32861.1"/>
    </source>
</evidence>
<comment type="caution">
    <text evidence="1">The sequence shown here is derived from an EMBL/GenBank/DDBJ whole genome shotgun (WGS) entry which is preliminary data.</text>
</comment>
<keyword evidence="2" id="KW-1185">Reference proteome</keyword>
<accession>A0A6A0AKM5</accession>
<dbReference type="Proteomes" id="UP000485058">
    <property type="component" value="Unassembled WGS sequence"/>
</dbReference>
<feature type="non-terminal residue" evidence="1">
    <location>
        <position position="1"/>
    </location>
</feature>
<dbReference type="AlphaFoldDB" id="A0A6A0AKM5"/>